<evidence type="ECO:0000313" key="2">
    <source>
        <dbReference type="EMBL" id="MBX56834.1"/>
    </source>
</evidence>
<feature type="region of interest" description="Disordered" evidence="1">
    <location>
        <begin position="1"/>
        <end position="22"/>
    </location>
</feature>
<organism evidence="2">
    <name type="scientific">Rhizophora mucronata</name>
    <name type="common">Asiatic mangrove</name>
    <dbReference type="NCBI Taxonomy" id="61149"/>
    <lineage>
        <taxon>Eukaryota</taxon>
        <taxon>Viridiplantae</taxon>
        <taxon>Streptophyta</taxon>
        <taxon>Embryophyta</taxon>
        <taxon>Tracheophyta</taxon>
        <taxon>Spermatophyta</taxon>
        <taxon>Magnoliopsida</taxon>
        <taxon>eudicotyledons</taxon>
        <taxon>Gunneridae</taxon>
        <taxon>Pentapetalae</taxon>
        <taxon>rosids</taxon>
        <taxon>fabids</taxon>
        <taxon>Malpighiales</taxon>
        <taxon>Rhizophoraceae</taxon>
        <taxon>Rhizophora</taxon>
    </lineage>
</organism>
<accession>A0A2P2PQ48</accession>
<protein>
    <submittedName>
        <fullName evidence="2">Uncharacterized protein</fullName>
    </submittedName>
</protein>
<dbReference type="AlphaFoldDB" id="A0A2P2PQ48"/>
<name>A0A2P2PQ48_RHIMU</name>
<proteinExistence type="predicted"/>
<reference evidence="2" key="1">
    <citation type="submission" date="2018-02" db="EMBL/GenBank/DDBJ databases">
        <title>Rhizophora mucronata_Transcriptome.</title>
        <authorList>
            <person name="Meera S.P."/>
            <person name="Sreeshan A."/>
            <person name="Augustine A."/>
        </authorList>
    </citation>
    <scope>NUCLEOTIDE SEQUENCE</scope>
    <source>
        <tissue evidence="2">Leaf</tissue>
    </source>
</reference>
<dbReference type="EMBL" id="GGEC01076350">
    <property type="protein sequence ID" value="MBX56834.1"/>
    <property type="molecule type" value="Transcribed_RNA"/>
</dbReference>
<sequence length="22" mass="2366">MQQTTNPSKGPNMNSTAWATLS</sequence>
<evidence type="ECO:0000256" key="1">
    <source>
        <dbReference type="SAM" id="MobiDB-lite"/>
    </source>
</evidence>